<evidence type="ECO:0000313" key="1">
    <source>
        <dbReference type="Proteomes" id="UP001732720"/>
    </source>
</evidence>
<organism evidence="1 2">
    <name type="scientific">Castor canadensis</name>
    <name type="common">American beaver</name>
    <dbReference type="NCBI Taxonomy" id="51338"/>
    <lineage>
        <taxon>Eukaryota</taxon>
        <taxon>Metazoa</taxon>
        <taxon>Chordata</taxon>
        <taxon>Craniata</taxon>
        <taxon>Vertebrata</taxon>
        <taxon>Euteleostomi</taxon>
        <taxon>Mammalia</taxon>
        <taxon>Eutheria</taxon>
        <taxon>Euarchontoglires</taxon>
        <taxon>Glires</taxon>
        <taxon>Rodentia</taxon>
        <taxon>Castorimorpha</taxon>
        <taxon>Castoridae</taxon>
        <taxon>Castor</taxon>
    </lineage>
</organism>
<dbReference type="Proteomes" id="UP001732720">
    <property type="component" value="Chromosome 16"/>
</dbReference>
<accession>A0AC58L9Q2</accession>
<sequence length="407" mass="45422">MYSAPSACTCLCLHFLLLCFQVQVLVAEENVDFRIHVENQTRARDDVSRKQLRLYQLYSRTSGKHIQVLGRRISARGEDGDKYAPRGDRHLREPGPDQGQGDRVLPMHESQRQARGQARWHQQGVCVHRESAREQLHGPDVSQVHGLVRGLHQEGAAPQGPQDPGEPAGRALHEALPQGASRAAEALQVHHGDQAVTADPPHAPRLGPAARAACHTLSHRTAPEKYFYMKNKEEALFLYIVFKRRQKLNQNSRGGGGAVRITLLTGNPGQGTEAHRGPCRPTREDLSADANTEKPKSFFPKVLKAKKNKKKQKKGKEKVAPLPPTSSPHFFPVPDPCSRLQQKSLSGLQSFIYCPLQAVPRHRAGKAPLGSLRASTFDDRRPRPIVVTLPRSQLCRMLLWTFRDPRD</sequence>
<keyword evidence="1" id="KW-1185">Reference proteome</keyword>
<protein>
    <submittedName>
        <fullName evidence="2">Fibroblast growth factor 18 isoform X1</fullName>
    </submittedName>
</protein>
<proteinExistence type="predicted"/>
<name>A0AC58L9Q2_CASCN</name>
<evidence type="ECO:0000313" key="2">
    <source>
        <dbReference type="RefSeq" id="XP_073913888.1"/>
    </source>
</evidence>
<gene>
    <name evidence="2" type="primary">Fgf18</name>
</gene>
<reference evidence="2" key="1">
    <citation type="submission" date="2025-08" db="UniProtKB">
        <authorList>
            <consortium name="RefSeq"/>
        </authorList>
    </citation>
    <scope>IDENTIFICATION</scope>
</reference>
<dbReference type="RefSeq" id="XP_073913888.1">
    <property type="nucleotide sequence ID" value="XM_074057787.1"/>
</dbReference>